<keyword evidence="3 5" id="KW-1133">Transmembrane helix</keyword>
<dbReference type="RefSeq" id="WP_007418016.1">
    <property type="nucleotide sequence ID" value="NZ_ABOX02000053.1"/>
</dbReference>
<comment type="subcellular location">
    <subcellularLocation>
        <location evidence="1">Membrane</location>
        <topology evidence="1">Multi-pass membrane protein</topology>
    </subcellularLocation>
</comment>
<evidence type="ECO:0000256" key="1">
    <source>
        <dbReference type="ARBA" id="ARBA00004141"/>
    </source>
</evidence>
<organism evidence="6 7">
    <name type="scientific">Pedosphaera parvula (strain Ellin514)</name>
    <dbReference type="NCBI Taxonomy" id="320771"/>
    <lineage>
        <taxon>Bacteria</taxon>
        <taxon>Pseudomonadati</taxon>
        <taxon>Verrucomicrobiota</taxon>
        <taxon>Pedosphaerae</taxon>
        <taxon>Pedosphaerales</taxon>
        <taxon>Pedosphaeraceae</taxon>
        <taxon>Pedosphaera</taxon>
    </lineage>
</organism>
<keyword evidence="2 5" id="KW-0812">Transmembrane</keyword>
<dbReference type="Proteomes" id="UP000003688">
    <property type="component" value="Unassembled WGS sequence"/>
</dbReference>
<dbReference type="EMBL" id="ABOX02000053">
    <property type="protein sequence ID" value="EEF57954.1"/>
    <property type="molecule type" value="Genomic_DNA"/>
</dbReference>
<feature type="transmembrane region" description="Helical" evidence="5">
    <location>
        <begin position="96"/>
        <end position="114"/>
    </location>
</feature>
<dbReference type="InterPro" id="IPR032808">
    <property type="entry name" value="DoxX"/>
</dbReference>
<feature type="transmembrane region" description="Helical" evidence="5">
    <location>
        <begin position="7"/>
        <end position="28"/>
    </location>
</feature>
<sequence>MKIVVIIVRVLMGLMFLFASIVFLLNLVPQPELKGGVKTFMEGIMATHYLMTLIKVTELVCGIAFIAGRFVPLATVVIFPITLNILLTNATLTPEGLPIAIPLFLANLFLAYACRKNYATLLAAKPMS</sequence>
<evidence type="ECO:0000313" key="7">
    <source>
        <dbReference type="Proteomes" id="UP000003688"/>
    </source>
</evidence>
<dbReference type="Pfam" id="PF07681">
    <property type="entry name" value="DoxX"/>
    <property type="match status" value="1"/>
</dbReference>
<evidence type="ECO:0000256" key="4">
    <source>
        <dbReference type="ARBA" id="ARBA00023136"/>
    </source>
</evidence>
<dbReference type="STRING" id="320771.Cflav_PD1129"/>
<evidence type="ECO:0000256" key="2">
    <source>
        <dbReference type="ARBA" id="ARBA00022692"/>
    </source>
</evidence>
<reference evidence="6 7" key="1">
    <citation type="journal article" date="2011" name="J. Bacteriol.">
        <title>Genome sequence of 'Pedosphaera parvula' Ellin514, an aerobic Verrucomicrobial isolate from pasture soil.</title>
        <authorList>
            <person name="Kant R."/>
            <person name="van Passel M.W."/>
            <person name="Sangwan P."/>
            <person name="Palva A."/>
            <person name="Lucas S."/>
            <person name="Copeland A."/>
            <person name="Lapidus A."/>
            <person name="Glavina Del Rio T."/>
            <person name="Dalin E."/>
            <person name="Tice H."/>
            <person name="Bruce D."/>
            <person name="Goodwin L."/>
            <person name="Pitluck S."/>
            <person name="Chertkov O."/>
            <person name="Larimer F.W."/>
            <person name="Land M.L."/>
            <person name="Hauser L."/>
            <person name="Brettin T.S."/>
            <person name="Detter J.C."/>
            <person name="Han S."/>
            <person name="de Vos W.M."/>
            <person name="Janssen P.H."/>
            <person name="Smidt H."/>
        </authorList>
    </citation>
    <scope>NUCLEOTIDE SEQUENCE [LARGE SCALE GENOMIC DNA]</scope>
    <source>
        <strain evidence="6 7">Ellin514</strain>
    </source>
</reference>
<keyword evidence="7" id="KW-1185">Reference proteome</keyword>
<evidence type="ECO:0000313" key="6">
    <source>
        <dbReference type="EMBL" id="EEF57954.1"/>
    </source>
</evidence>
<name>B9XQD0_PEDPL</name>
<accession>B9XQD0</accession>
<proteinExistence type="predicted"/>
<dbReference type="AlphaFoldDB" id="B9XQD0"/>
<dbReference type="OrthoDB" id="8161897at2"/>
<keyword evidence="4 5" id="KW-0472">Membrane</keyword>
<feature type="transmembrane region" description="Helical" evidence="5">
    <location>
        <begin position="48"/>
        <end position="66"/>
    </location>
</feature>
<comment type="caution">
    <text evidence="6">The sequence shown here is derived from an EMBL/GenBank/DDBJ whole genome shotgun (WGS) entry which is preliminary data.</text>
</comment>
<evidence type="ECO:0000256" key="5">
    <source>
        <dbReference type="SAM" id="Phobius"/>
    </source>
</evidence>
<feature type="transmembrane region" description="Helical" evidence="5">
    <location>
        <begin position="73"/>
        <end position="90"/>
    </location>
</feature>
<protein>
    <submittedName>
        <fullName evidence="6">DoxX family protein</fullName>
    </submittedName>
</protein>
<evidence type="ECO:0000256" key="3">
    <source>
        <dbReference type="ARBA" id="ARBA00022989"/>
    </source>
</evidence>
<gene>
    <name evidence="6" type="ORF">Cflav_PD1129</name>
</gene>